<dbReference type="GO" id="GO:0008289">
    <property type="term" value="F:lipid binding"/>
    <property type="evidence" value="ECO:0007669"/>
    <property type="project" value="UniProtKB-KW"/>
</dbReference>
<dbReference type="PANTHER" id="PTHR33434:SF2">
    <property type="entry name" value="FATTY ACID-BINDING PROTEIN TM_1468"/>
    <property type="match status" value="1"/>
</dbReference>
<dbReference type="InterPro" id="IPR003797">
    <property type="entry name" value="DegV"/>
</dbReference>
<dbReference type="Gene3D" id="3.40.50.10440">
    <property type="entry name" value="Dihydroxyacetone kinase, domain 1"/>
    <property type="match status" value="1"/>
</dbReference>
<evidence type="ECO:0000256" key="1">
    <source>
        <dbReference type="ARBA" id="ARBA00023121"/>
    </source>
</evidence>
<dbReference type="InterPro" id="IPR043168">
    <property type="entry name" value="DegV_C"/>
</dbReference>
<dbReference type="Gene3D" id="3.30.1180.10">
    <property type="match status" value="1"/>
</dbReference>
<sequence>MTYKIIGDSCLDLTSELKRDPHFQTVPLILQVGRTTVVDDENFDQKSFIQMMKDTPECPKTACPSPEQFKEAYRCPEENVFVICLSEHLSGTYSSACLGKKLYEEEYGEKNICVLSSDSASAGELNLALYIRDLCEQSVPFQEIEKRAAAYRDDLKTYFVLESLDYLRKNGRLSGLQAFFATTLNIKPVMAGDRGVIVKVDQARGMTKALQRMCDHAVRSVEDTRERVLVIAHCNCPERARFVKEEMEKRGSFRDVVITETAGVATVYANDGGIVIAL</sequence>
<reference evidence="2" key="1">
    <citation type="submission" date="2020-10" db="EMBL/GenBank/DDBJ databases">
        <authorList>
            <person name="Gilroy R."/>
        </authorList>
    </citation>
    <scope>NUCLEOTIDE SEQUENCE</scope>
    <source>
        <strain evidence="2">CHK123-3438</strain>
    </source>
</reference>
<proteinExistence type="predicted"/>
<comment type="caution">
    <text evidence="2">The sequence shown here is derived from an EMBL/GenBank/DDBJ whole genome shotgun (WGS) entry which is preliminary data.</text>
</comment>
<dbReference type="PROSITE" id="PS51482">
    <property type="entry name" value="DEGV"/>
    <property type="match status" value="1"/>
</dbReference>
<dbReference type="Pfam" id="PF02645">
    <property type="entry name" value="DegV"/>
    <property type="match status" value="1"/>
</dbReference>
<reference evidence="2" key="2">
    <citation type="journal article" date="2021" name="PeerJ">
        <title>Extensive microbial diversity within the chicken gut microbiome revealed by metagenomics and culture.</title>
        <authorList>
            <person name="Gilroy R."/>
            <person name="Ravi A."/>
            <person name="Getino M."/>
            <person name="Pursley I."/>
            <person name="Horton D.L."/>
            <person name="Alikhan N.F."/>
            <person name="Baker D."/>
            <person name="Gharbi K."/>
            <person name="Hall N."/>
            <person name="Watson M."/>
            <person name="Adriaenssens E.M."/>
            <person name="Foster-Nyarko E."/>
            <person name="Jarju S."/>
            <person name="Secka A."/>
            <person name="Antonio M."/>
            <person name="Oren A."/>
            <person name="Chaudhuri R.R."/>
            <person name="La Ragione R."/>
            <person name="Hildebrand F."/>
            <person name="Pallen M.J."/>
        </authorList>
    </citation>
    <scope>NUCLEOTIDE SEQUENCE</scope>
    <source>
        <strain evidence="2">CHK123-3438</strain>
    </source>
</reference>
<keyword evidence="1" id="KW-0446">Lipid-binding</keyword>
<dbReference type="NCBIfam" id="TIGR00762">
    <property type="entry name" value="DegV"/>
    <property type="match status" value="1"/>
</dbReference>
<accession>A0A9D1KDK5</accession>
<dbReference type="Proteomes" id="UP000886860">
    <property type="component" value="Unassembled WGS sequence"/>
</dbReference>
<dbReference type="AlphaFoldDB" id="A0A9D1KDK5"/>
<evidence type="ECO:0000313" key="2">
    <source>
        <dbReference type="EMBL" id="HIT40513.1"/>
    </source>
</evidence>
<organism evidence="2 3">
    <name type="scientific">Candidatus Caccovicinus merdipullorum</name>
    <dbReference type="NCBI Taxonomy" id="2840724"/>
    <lineage>
        <taxon>Bacteria</taxon>
        <taxon>Bacillati</taxon>
        <taxon>Bacillota</taxon>
        <taxon>Clostridia</taxon>
        <taxon>Eubacteriales</taxon>
        <taxon>Candidatus Caccovicinus</taxon>
    </lineage>
</organism>
<dbReference type="SUPFAM" id="SSF82549">
    <property type="entry name" value="DAK1/DegV-like"/>
    <property type="match status" value="1"/>
</dbReference>
<evidence type="ECO:0000313" key="3">
    <source>
        <dbReference type="Proteomes" id="UP000886860"/>
    </source>
</evidence>
<dbReference type="PANTHER" id="PTHR33434">
    <property type="entry name" value="DEGV DOMAIN-CONTAINING PROTEIN DR_1986-RELATED"/>
    <property type="match status" value="1"/>
</dbReference>
<name>A0A9D1KDK5_9FIRM</name>
<dbReference type="Gene3D" id="2.20.28.50">
    <property type="entry name" value="degv family protein"/>
    <property type="match status" value="1"/>
</dbReference>
<protein>
    <submittedName>
        <fullName evidence="2">DegV family protein</fullName>
    </submittedName>
</protein>
<dbReference type="InterPro" id="IPR050270">
    <property type="entry name" value="DegV_domain_contain"/>
</dbReference>
<dbReference type="EMBL" id="DVKS01000004">
    <property type="protein sequence ID" value="HIT40513.1"/>
    <property type="molecule type" value="Genomic_DNA"/>
</dbReference>
<gene>
    <name evidence="2" type="ORF">IAB60_00180</name>
</gene>